<protein>
    <submittedName>
        <fullName evidence="2">Uncharacterized protein</fullName>
    </submittedName>
</protein>
<organism evidence="2 3">
    <name type="scientific">Piloderma croceum (strain F 1598)</name>
    <dbReference type="NCBI Taxonomy" id="765440"/>
    <lineage>
        <taxon>Eukaryota</taxon>
        <taxon>Fungi</taxon>
        <taxon>Dikarya</taxon>
        <taxon>Basidiomycota</taxon>
        <taxon>Agaricomycotina</taxon>
        <taxon>Agaricomycetes</taxon>
        <taxon>Agaricomycetidae</taxon>
        <taxon>Atheliales</taxon>
        <taxon>Atheliaceae</taxon>
        <taxon>Piloderma</taxon>
    </lineage>
</organism>
<keyword evidence="3" id="KW-1185">Reference proteome</keyword>
<evidence type="ECO:0000313" key="2">
    <source>
        <dbReference type="EMBL" id="KIM71711.1"/>
    </source>
</evidence>
<dbReference type="HOGENOM" id="CLU_3107230_0_0_1"/>
<reference evidence="2 3" key="1">
    <citation type="submission" date="2014-04" db="EMBL/GenBank/DDBJ databases">
        <authorList>
            <consortium name="DOE Joint Genome Institute"/>
            <person name="Kuo A."/>
            <person name="Tarkka M."/>
            <person name="Buscot F."/>
            <person name="Kohler A."/>
            <person name="Nagy L.G."/>
            <person name="Floudas D."/>
            <person name="Copeland A."/>
            <person name="Barry K.W."/>
            <person name="Cichocki N."/>
            <person name="Veneault-Fourrey C."/>
            <person name="LaButti K."/>
            <person name="Lindquist E.A."/>
            <person name="Lipzen A."/>
            <person name="Lundell T."/>
            <person name="Morin E."/>
            <person name="Murat C."/>
            <person name="Sun H."/>
            <person name="Tunlid A."/>
            <person name="Henrissat B."/>
            <person name="Grigoriev I.V."/>
            <person name="Hibbett D.S."/>
            <person name="Martin F."/>
            <person name="Nordberg H.P."/>
            <person name="Cantor M.N."/>
            <person name="Hua S.X."/>
        </authorList>
    </citation>
    <scope>NUCLEOTIDE SEQUENCE [LARGE SCALE GENOMIC DNA]</scope>
    <source>
        <strain evidence="2 3">F 1598</strain>
    </source>
</reference>
<evidence type="ECO:0000313" key="3">
    <source>
        <dbReference type="Proteomes" id="UP000054166"/>
    </source>
</evidence>
<dbReference type="Proteomes" id="UP000054166">
    <property type="component" value="Unassembled WGS sequence"/>
</dbReference>
<accession>A0A0C3EV73</accession>
<proteinExistence type="predicted"/>
<gene>
    <name evidence="2" type="ORF">PILCRDRAFT_830186</name>
</gene>
<name>A0A0C3EV73_PILCF</name>
<dbReference type="InParanoid" id="A0A0C3EV73"/>
<feature type="region of interest" description="Disordered" evidence="1">
    <location>
        <begin position="31"/>
        <end position="51"/>
    </location>
</feature>
<sequence length="51" mass="5714">MVPIHRDIDQAIARVPRCPDTSPVILKDDQVRNKKQADDRINAGCKEVDTA</sequence>
<dbReference type="AlphaFoldDB" id="A0A0C3EV73"/>
<evidence type="ECO:0000256" key="1">
    <source>
        <dbReference type="SAM" id="MobiDB-lite"/>
    </source>
</evidence>
<reference evidence="3" key="2">
    <citation type="submission" date="2015-01" db="EMBL/GenBank/DDBJ databases">
        <title>Evolutionary Origins and Diversification of the Mycorrhizal Mutualists.</title>
        <authorList>
            <consortium name="DOE Joint Genome Institute"/>
            <consortium name="Mycorrhizal Genomics Consortium"/>
            <person name="Kohler A."/>
            <person name="Kuo A."/>
            <person name="Nagy L.G."/>
            <person name="Floudas D."/>
            <person name="Copeland A."/>
            <person name="Barry K.W."/>
            <person name="Cichocki N."/>
            <person name="Veneault-Fourrey C."/>
            <person name="LaButti K."/>
            <person name="Lindquist E.A."/>
            <person name="Lipzen A."/>
            <person name="Lundell T."/>
            <person name="Morin E."/>
            <person name="Murat C."/>
            <person name="Riley R."/>
            <person name="Ohm R."/>
            <person name="Sun H."/>
            <person name="Tunlid A."/>
            <person name="Henrissat B."/>
            <person name="Grigoriev I.V."/>
            <person name="Hibbett D.S."/>
            <person name="Martin F."/>
        </authorList>
    </citation>
    <scope>NUCLEOTIDE SEQUENCE [LARGE SCALE GENOMIC DNA]</scope>
    <source>
        <strain evidence="3">F 1598</strain>
    </source>
</reference>
<dbReference type="EMBL" id="KN833230">
    <property type="protein sequence ID" value="KIM71711.1"/>
    <property type="molecule type" value="Genomic_DNA"/>
</dbReference>